<protein>
    <submittedName>
        <fullName evidence="1">Uncharacterized protein</fullName>
    </submittedName>
</protein>
<accession>A0A645I4K7</accession>
<reference evidence="1" key="1">
    <citation type="submission" date="2019-08" db="EMBL/GenBank/DDBJ databases">
        <authorList>
            <person name="Kucharzyk K."/>
            <person name="Murdoch R.W."/>
            <person name="Higgins S."/>
            <person name="Loffler F."/>
        </authorList>
    </citation>
    <scope>NUCLEOTIDE SEQUENCE</scope>
</reference>
<dbReference type="EMBL" id="VSSQ01101701">
    <property type="protein sequence ID" value="MPN43354.1"/>
    <property type="molecule type" value="Genomic_DNA"/>
</dbReference>
<gene>
    <name evidence="1" type="ORF">SDC9_190913</name>
</gene>
<evidence type="ECO:0000313" key="1">
    <source>
        <dbReference type="EMBL" id="MPN43354.1"/>
    </source>
</evidence>
<comment type="caution">
    <text evidence="1">The sequence shown here is derived from an EMBL/GenBank/DDBJ whole genome shotgun (WGS) entry which is preliminary data.</text>
</comment>
<sequence length="160" mass="17048">MAGDGTLSRIDVRKLSAAFAPSLKMEGELSGAFKVRANGRSWEGLWRNMEASLSAEVSRGTLHGLDLGEAARRNGTSDVRGGATKFDWLRATLQLTPKQIASRDVRMDAGMVTAAGQFVAEHDGQLEGNMVVALQSSVARTNVPVRIFGVLPDLTAAGHK</sequence>
<name>A0A645I4K7_9ZZZZ</name>
<dbReference type="AlphaFoldDB" id="A0A645I4K7"/>
<organism evidence="1">
    <name type="scientific">bioreactor metagenome</name>
    <dbReference type="NCBI Taxonomy" id="1076179"/>
    <lineage>
        <taxon>unclassified sequences</taxon>
        <taxon>metagenomes</taxon>
        <taxon>ecological metagenomes</taxon>
    </lineage>
</organism>
<proteinExistence type="predicted"/>